<dbReference type="AlphaFoldDB" id="A0A450TIL7"/>
<evidence type="ECO:0000313" key="1">
    <source>
        <dbReference type="EMBL" id="VFJ67103.1"/>
    </source>
</evidence>
<protein>
    <submittedName>
        <fullName evidence="1">Uncharacterized protein</fullName>
    </submittedName>
</protein>
<reference evidence="1" key="1">
    <citation type="submission" date="2019-02" db="EMBL/GenBank/DDBJ databases">
        <authorList>
            <person name="Gruber-Vodicka R. H."/>
            <person name="Seah K. B. B."/>
        </authorList>
    </citation>
    <scope>NUCLEOTIDE SEQUENCE</scope>
    <source>
        <strain evidence="1">BECK_BZ131</strain>
    </source>
</reference>
<name>A0A450TIL7_9GAMM</name>
<organism evidence="1">
    <name type="scientific">Candidatus Kentrum sp. FW</name>
    <dbReference type="NCBI Taxonomy" id="2126338"/>
    <lineage>
        <taxon>Bacteria</taxon>
        <taxon>Pseudomonadati</taxon>
        <taxon>Pseudomonadota</taxon>
        <taxon>Gammaproteobacteria</taxon>
        <taxon>Candidatus Kentrum</taxon>
    </lineage>
</organism>
<proteinExistence type="predicted"/>
<accession>A0A450TIL7</accession>
<sequence length="34" mass="3667">MAFLNSNYFSPEKMADANSGLIDNNMAIGMGTLQ</sequence>
<gene>
    <name evidence="1" type="ORF">BECKFW1821C_GA0114237_101111</name>
</gene>
<dbReference type="EMBL" id="CAADFE010000011">
    <property type="protein sequence ID" value="VFJ67103.1"/>
    <property type="molecule type" value="Genomic_DNA"/>
</dbReference>